<evidence type="ECO:0000256" key="1">
    <source>
        <dbReference type="SAM" id="MobiDB-lite"/>
    </source>
</evidence>
<reference evidence="2" key="1">
    <citation type="journal article" date="2018" name="Nat. Genet.">
        <title>Extensive intraspecific gene order and gene structural variations between Mo17 and other maize genomes.</title>
        <authorList>
            <person name="Sun S."/>
            <person name="Zhou Y."/>
            <person name="Chen J."/>
            <person name="Shi J."/>
            <person name="Zhao H."/>
            <person name="Zhao H."/>
            <person name="Song W."/>
            <person name="Zhang M."/>
            <person name="Cui Y."/>
            <person name="Dong X."/>
            <person name="Liu H."/>
            <person name="Ma X."/>
            <person name="Jiao Y."/>
            <person name="Wang B."/>
            <person name="Wei X."/>
            <person name="Stein J.C."/>
            <person name="Glaubitz J.C."/>
            <person name="Lu F."/>
            <person name="Yu G."/>
            <person name="Liang C."/>
            <person name="Fengler K."/>
            <person name="Li B."/>
            <person name="Rafalski A."/>
            <person name="Schnable P.S."/>
            <person name="Ware D.H."/>
            <person name="Buckler E.S."/>
            <person name="Lai J."/>
        </authorList>
    </citation>
    <scope>NUCLEOTIDE SEQUENCE [LARGE SCALE GENOMIC DNA]</scope>
    <source>
        <tissue evidence="2">Seedling</tissue>
    </source>
</reference>
<dbReference type="Proteomes" id="UP000251960">
    <property type="component" value="Chromosome 1"/>
</dbReference>
<feature type="region of interest" description="Disordered" evidence="1">
    <location>
        <begin position="1"/>
        <end position="26"/>
    </location>
</feature>
<proteinExistence type="predicted"/>
<organism evidence="2">
    <name type="scientific">Zea mays</name>
    <name type="common">Maize</name>
    <dbReference type="NCBI Taxonomy" id="4577"/>
    <lineage>
        <taxon>Eukaryota</taxon>
        <taxon>Viridiplantae</taxon>
        <taxon>Streptophyta</taxon>
        <taxon>Embryophyta</taxon>
        <taxon>Tracheophyta</taxon>
        <taxon>Spermatophyta</taxon>
        <taxon>Magnoliopsida</taxon>
        <taxon>Liliopsida</taxon>
        <taxon>Poales</taxon>
        <taxon>Poaceae</taxon>
        <taxon>PACMAD clade</taxon>
        <taxon>Panicoideae</taxon>
        <taxon>Andropogonodae</taxon>
        <taxon>Andropogoneae</taxon>
        <taxon>Tripsacinae</taxon>
        <taxon>Zea</taxon>
    </lineage>
</organism>
<accession>A0A317YA60</accession>
<sequence>MVAMDRVSSWTTVDKDSSVRGGAMDEDVVGLGTDSVEIGSVA</sequence>
<gene>
    <name evidence="2" type="ORF">Zm00014a_010590</name>
</gene>
<protein>
    <submittedName>
        <fullName evidence="2">Uncharacterized protein</fullName>
    </submittedName>
</protein>
<evidence type="ECO:0000313" key="2">
    <source>
        <dbReference type="EMBL" id="PWZ54624.1"/>
    </source>
</evidence>
<dbReference type="AlphaFoldDB" id="A0A317YA60"/>
<dbReference type="EMBL" id="NCVQ01000001">
    <property type="protein sequence ID" value="PWZ54624.1"/>
    <property type="molecule type" value="Genomic_DNA"/>
</dbReference>
<comment type="caution">
    <text evidence="2">The sequence shown here is derived from an EMBL/GenBank/DDBJ whole genome shotgun (WGS) entry which is preliminary data.</text>
</comment>
<name>A0A317YA60_MAIZE</name>